<keyword evidence="6" id="KW-1185">Reference proteome</keyword>
<dbReference type="SUPFAM" id="SSF56784">
    <property type="entry name" value="HAD-like"/>
    <property type="match status" value="1"/>
</dbReference>
<sequence>MPIRAVLWDVDDTLFDYTNCDRAAALEHLAAEELLPRYRSADAALGHWQEVMRECWARFVAGELSFAAHRRERARGVARGPLTDTEADQWFGRYVERYEACWALFPDVLPALDTVARTWRQGVLSNSYAANQDRKLRRLGIRDRFEVLVCSAELGCAKPAPEAFEAACLALGLEPDEVAYVGDRLDIDAGAASAAGLSGIWLDRCESSREPVPAGVRRIGTLAELPALLGELDADQRAAAVLADGFSARTAPSGAAGHVEASGIAAGQPGSRLT</sequence>
<dbReference type="PANTHER" id="PTHR46470">
    <property type="entry name" value="N-ACYLNEURAMINATE-9-PHOSPHATASE"/>
    <property type="match status" value="1"/>
</dbReference>
<evidence type="ECO:0000256" key="1">
    <source>
        <dbReference type="ARBA" id="ARBA00001946"/>
    </source>
</evidence>
<comment type="cofactor">
    <cofactor evidence="1">
        <name>Mg(2+)</name>
        <dbReference type="ChEBI" id="CHEBI:18420"/>
    </cofactor>
</comment>
<dbReference type="InterPro" id="IPR036412">
    <property type="entry name" value="HAD-like_sf"/>
</dbReference>
<dbReference type="InterPro" id="IPR006439">
    <property type="entry name" value="HAD-SF_hydro_IA"/>
</dbReference>
<dbReference type="Proteomes" id="UP000694501">
    <property type="component" value="Unassembled WGS sequence"/>
</dbReference>
<evidence type="ECO:0000256" key="3">
    <source>
        <dbReference type="ARBA" id="ARBA00022842"/>
    </source>
</evidence>
<keyword evidence="2 5" id="KW-0378">Hydrolase</keyword>
<evidence type="ECO:0000313" key="5">
    <source>
        <dbReference type="EMBL" id="MBU7596197.1"/>
    </source>
</evidence>
<feature type="region of interest" description="Disordered" evidence="4">
    <location>
        <begin position="251"/>
        <end position="274"/>
    </location>
</feature>
<comment type="caution">
    <text evidence="5">The sequence shown here is derived from an EMBL/GenBank/DDBJ whole genome shotgun (WGS) entry which is preliminary data.</text>
</comment>
<organism evidence="5 6">
    <name type="scientific">Streptomyces tardus</name>
    <dbReference type="NCBI Taxonomy" id="2780544"/>
    <lineage>
        <taxon>Bacteria</taxon>
        <taxon>Bacillati</taxon>
        <taxon>Actinomycetota</taxon>
        <taxon>Actinomycetes</taxon>
        <taxon>Kitasatosporales</taxon>
        <taxon>Streptomycetaceae</taxon>
        <taxon>Streptomyces</taxon>
    </lineage>
</organism>
<dbReference type="SFLD" id="SFLDG01129">
    <property type="entry name" value="C1.5:_HAD__Beta-PGM__Phosphata"/>
    <property type="match status" value="1"/>
</dbReference>
<proteinExistence type="predicted"/>
<dbReference type="GO" id="GO:0044281">
    <property type="term" value="P:small molecule metabolic process"/>
    <property type="evidence" value="ECO:0007669"/>
    <property type="project" value="UniProtKB-ARBA"/>
</dbReference>
<accession>A0A949N3T3</accession>
<dbReference type="PANTHER" id="PTHR46470:SF4">
    <property type="entry name" value="5-AMINO-6-(5-PHOSPHO-D-RIBITYLAMINO)URACIL PHOSPHATASE YIGB"/>
    <property type="match status" value="1"/>
</dbReference>
<dbReference type="AlphaFoldDB" id="A0A949N3T3"/>
<dbReference type="InterPro" id="IPR051400">
    <property type="entry name" value="HAD-like_hydrolase"/>
</dbReference>
<dbReference type="NCBIfam" id="TIGR01549">
    <property type="entry name" value="HAD-SF-IA-v1"/>
    <property type="match status" value="1"/>
</dbReference>
<keyword evidence="3" id="KW-0460">Magnesium</keyword>
<dbReference type="RefSeq" id="WP_211039605.1">
    <property type="nucleotide sequence ID" value="NZ_JAELVF020000001.1"/>
</dbReference>
<dbReference type="InterPro" id="IPR023214">
    <property type="entry name" value="HAD_sf"/>
</dbReference>
<protein>
    <submittedName>
        <fullName evidence="5">HAD family hydrolase</fullName>
    </submittedName>
</protein>
<dbReference type="GO" id="GO:0016787">
    <property type="term" value="F:hydrolase activity"/>
    <property type="evidence" value="ECO:0007669"/>
    <property type="project" value="UniProtKB-KW"/>
</dbReference>
<dbReference type="EMBL" id="JAELVF020000001">
    <property type="protein sequence ID" value="MBU7596197.1"/>
    <property type="molecule type" value="Genomic_DNA"/>
</dbReference>
<name>A0A949N3T3_9ACTN</name>
<gene>
    <name evidence="5" type="ORF">JGS22_000740</name>
</gene>
<reference evidence="5" key="1">
    <citation type="submission" date="2021-06" db="EMBL/GenBank/DDBJ databases">
        <title>Sequencing of actinobacteria type strains.</title>
        <authorList>
            <person name="Nguyen G.-S."/>
            <person name="Wentzel A."/>
        </authorList>
    </citation>
    <scope>NUCLEOTIDE SEQUENCE</scope>
    <source>
        <strain evidence="5">P38-E01</strain>
    </source>
</reference>
<evidence type="ECO:0000256" key="2">
    <source>
        <dbReference type="ARBA" id="ARBA00022801"/>
    </source>
</evidence>
<dbReference type="Gene3D" id="3.40.50.1000">
    <property type="entry name" value="HAD superfamily/HAD-like"/>
    <property type="match status" value="1"/>
</dbReference>
<dbReference type="Pfam" id="PF00702">
    <property type="entry name" value="Hydrolase"/>
    <property type="match status" value="1"/>
</dbReference>
<dbReference type="SFLD" id="SFLDS00003">
    <property type="entry name" value="Haloacid_Dehalogenase"/>
    <property type="match status" value="1"/>
</dbReference>
<evidence type="ECO:0000256" key="4">
    <source>
        <dbReference type="SAM" id="MobiDB-lite"/>
    </source>
</evidence>
<dbReference type="Gene3D" id="1.20.120.1600">
    <property type="match status" value="1"/>
</dbReference>
<dbReference type="PRINTS" id="PR00413">
    <property type="entry name" value="HADHALOGNASE"/>
</dbReference>
<evidence type="ECO:0000313" key="6">
    <source>
        <dbReference type="Proteomes" id="UP000694501"/>
    </source>
</evidence>